<name>A0ABN6E1G8_9BACT</name>
<feature type="region of interest" description="Disordered" evidence="2">
    <location>
        <begin position="1"/>
        <end position="21"/>
    </location>
</feature>
<dbReference type="RefSeq" id="WP_221249576.1">
    <property type="nucleotide sequence ID" value="NZ_AP024355.1"/>
</dbReference>
<dbReference type="SUPFAM" id="SSF118001">
    <property type="entry name" value="YehU-like"/>
    <property type="match status" value="1"/>
</dbReference>
<dbReference type="Pfam" id="PF06794">
    <property type="entry name" value="UPF0270"/>
    <property type="match status" value="1"/>
</dbReference>
<sequence length="85" mass="9560">MTQKNATDHNEEGIEVPHQELNPQTLRNLIREFVSRDGADWAEAGCSLEDKVAQVLAQLRSGQARVVFDLRSQTANIVSREASRR</sequence>
<dbReference type="Proteomes" id="UP001319827">
    <property type="component" value="Chromosome"/>
</dbReference>
<organism evidence="3 4">
    <name type="scientific">Desulfuromonas versatilis</name>
    <dbReference type="NCBI Taxonomy" id="2802975"/>
    <lineage>
        <taxon>Bacteria</taxon>
        <taxon>Pseudomonadati</taxon>
        <taxon>Thermodesulfobacteriota</taxon>
        <taxon>Desulfuromonadia</taxon>
        <taxon>Desulfuromonadales</taxon>
        <taxon>Desulfuromonadaceae</taxon>
        <taxon>Desulfuromonas</taxon>
    </lineage>
</organism>
<comment type="similarity">
    <text evidence="1">Belongs to the UPF0270 family.</text>
</comment>
<feature type="compositionally biased region" description="Basic and acidic residues" evidence="2">
    <location>
        <begin position="1"/>
        <end position="18"/>
    </location>
</feature>
<dbReference type="Gene3D" id="1.10.10.610">
    <property type="entry name" value="YehU-like"/>
    <property type="match status" value="1"/>
</dbReference>
<gene>
    <name evidence="3" type="ORF">DESUT3_32720</name>
</gene>
<reference evidence="3 4" key="1">
    <citation type="journal article" date="2016" name="C (Basel)">
        <title>Selective Growth of and Electricity Production by Marine Exoelectrogenic Bacteria in Self-Aggregated Hydrogel of Microbially Reduced Graphene Oxide.</title>
        <authorList>
            <person name="Yoshida N."/>
            <person name="Goto Y."/>
            <person name="Miyata Y."/>
        </authorList>
    </citation>
    <scope>NUCLEOTIDE SEQUENCE [LARGE SCALE GENOMIC DNA]</scope>
    <source>
        <strain evidence="3 4">NIT-T3</strain>
    </source>
</reference>
<evidence type="ECO:0008006" key="5">
    <source>
        <dbReference type="Google" id="ProtNLM"/>
    </source>
</evidence>
<reference evidence="3 4" key="2">
    <citation type="journal article" date="2021" name="Int. J. Syst. Evol. Microbiol.">
        <title>Isolation and Polyphasic Characterization of Desulfuromonas versatilis sp. Nov., an Electrogenic Bacteria Capable of Versatile Metabolism Isolated from a Graphene Oxide-Reducing Enrichment Culture.</title>
        <authorList>
            <person name="Xie L."/>
            <person name="Yoshida N."/>
            <person name="Ishii S."/>
            <person name="Meng L."/>
        </authorList>
    </citation>
    <scope>NUCLEOTIDE SEQUENCE [LARGE SCALE GENOMIC DNA]</scope>
    <source>
        <strain evidence="3 4">NIT-T3</strain>
    </source>
</reference>
<evidence type="ECO:0000313" key="4">
    <source>
        <dbReference type="Proteomes" id="UP001319827"/>
    </source>
</evidence>
<dbReference type="InterPro" id="IPR010648">
    <property type="entry name" value="UPF0270"/>
</dbReference>
<protein>
    <recommendedName>
        <fullName evidence="5">YheU family protein</fullName>
    </recommendedName>
</protein>
<evidence type="ECO:0000313" key="3">
    <source>
        <dbReference type="EMBL" id="BCR06203.1"/>
    </source>
</evidence>
<dbReference type="InterPro" id="IPR036685">
    <property type="entry name" value="YehU-like_sf"/>
</dbReference>
<dbReference type="EMBL" id="AP024355">
    <property type="protein sequence ID" value="BCR06203.1"/>
    <property type="molecule type" value="Genomic_DNA"/>
</dbReference>
<keyword evidence="4" id="KW-1185">Reference proteome</keyword>
<accession>A0ABN6E1G8</accession>
<evidence type="ECO:0000256" key="1">
    <source>
        <dbReference type="ARBA" id="ARBA00006450"/>
    </source>
</evidence>
<proteinExistence type="inferred from homology"/>
<evidence type="ECO:0000256" key="2">
    <source>
        <dbReference type="SAM" id="MobiDB-lite"/>
    </source>
</evidence>